<evidence type="ECO:0000313" key="4">
    <source>
        <dbReference type="Proteomes" id="UP000198864"/>
    </source>
</evidence>
<evidence type="ECO:0000256" key="1">
    <source>
        <dbReference type="SAM" id="MobiDB-lite"/>
    </source>
</evidence>
<evidence type="ECO:0000256" key="2">
    <source>
        <dbReference type="SAM" id="SignalP"/>
    </source>
</evidence>
<dbReference type="Proteomes" id="UP000198864">
    <property type="component" value="Unassembled WGS sequence"/>
</dbReference>
<protein>
    <recommendedName>
        <fullName evidence="5">Lipoprotein</fullName>
    </recommendedName>
</protein>
<feature type="region of interest" description="Disordered" evidence="1">
    <location>
        <begin position="108"/>
        <end position="168"/>
    </location>
</feature>
<dbReference type="STRING" id="285676.GA0070561_6442"/>
<proteinExistence type="predicted"/>
<keyword evidence="2" id="KW-0732">Signal</keyword>
<accession>A0A1C5A8G3</accession>
<sequence length="291" mass="31153">MPMIRRQFAALALACLTVGAGAACDPSGPAQRPAGPTPVAAMSLPLDRLFPSGDEDLLLQRAEAKLVVACMRRLGISYRPPEPHHTDPAATRDGLYGLVKHDKAQHLGYHAAPGGDAAEDKPPPPPEKTALALTGTRFGTDGPEPAGGRIPEGGCLGEANRRLTEGGPPVGETLLYDLALRAGQQAEQDPRVQAGFRAWSTCVAGKGFTYADPWQANDDPRWSTDHPSDVERRTAVADVACKDSTDLVTIWQAAMVEHQQRMIASRSADIQRYEQAKSARLANGRRVLATR</sequence>
<feature type="chain" id="PRO_5008711033" description="Lipoprotein" evidence="2">
    <location>
        <begin position="23"/>
        <end position="291"/>
    </location>
</feature>
<gene>
    <name evidence="3" type="ORF">GA0070561_6442</name>
</gene>
<dbReference type="AlphaFoldDB" id="A0A1C5A8G3"/>
<dbReference type="PROSITE" id="PS51257">
    <property type="entry name" value="PROKAR_LIPOPROTEIN"/>
    <property type="match status" value="1"/>
</dbReference>
<evidence type="ECO:0000313" key="3">
    <source>
        <dbReference type="EMBL" id="SCF41459.1"/>
    </source>
</evidence>
<evidence type="ECO:0008006" key="5">
    <source>
        <dbReference type="Google" id="ProtNLM"/>
    </source>
</evidence>
<feature type="signal peptide" evidence="2">
    <location>
        <begin position="1"/>
        <end position="22"/>
    </location>
</feature>
<name>A0A1C5A8G3_9ACTN</name>
<reference evidence="3 4" key="1">
    <citation type="submission" date="2016-06" db="EMBL/GenBank/DDBJ databases">
        <authorList>
            <person name="Kjaerup R.B."/>
            <person name="Dalgaard T.S."/>
            <person name="Juul-Madsen H.R."/>
        </authorList>
    </citation>
    <scope>NUCLEOTIDE SEQUENCE [LARGE SCALE GENOMIC DNA]</scope>
    <source>
        <strain evidence="3 4">DSM 44871</strain>
    </source>
</reference>
<dbReference type="EMBL" id="FMCR01000009">
    <property type="protein sequence ID" value="SCF41459.1"/>
    <property type="molecule type" value="Genomic_DNA"/>
</dbReference>
<organism evidence="3 4">
    <name type="scientific">Micromonospora saelicesensis</name>
    <dbReference type="NCBI Taxonomy" id="285676"/>
    <lineage>
        <taxon>Bacteria</taxon>
        <taxon>Bacillati</taxon>
        <taxon>Actinomycetota</taxon>
        <taxon>Actinomycetes</taxon>
        <taxon>Micromonosporales</taxon>
        <taxon>Micromonosporaceae</taxon>
        <taxon>Micromonospora</taxon>
    </lineage>
</organism>